<dbReference type="Proteomes" id="UP000299102">
    <property type="component" value="Unassembled WGS sequence"/>
</dbReference>
<proteinExistence type="predicted"/>
<gene>
    <name evidence="3" type="primary">ORF1</name>
    <name evidence="3" type="ORF">EVAR_21561_1</name>
</gene>
<evidence type="ECO:0000313" key="4">
    <source>
        <dbReference type="Proteomes" id="UP000299102"/>
    </source>
</evidence>
<dbReference type="AlphaFoldDB" id="A0A4C1XM84"/>
<dbReference type="EMBL" id="BGZK01000892">
    <property type="protein sequence ID" value="GBP64243.1"/>
    <property type="molecule type" value="Genomic_DNA"/>
</dbReference>
<dbReference type="InterPro" id="IPR006579">
    <property type="entry name" value="Pre_C2HC_dom"/>
</dbReference>
<evidence type="ECO:0000256" key="1">
    <source>
        <dbReference type="SAM" id="MobiDB-lite"/>
    </source>
</evidence>
<feature type="domain" description="Pre-C2HC" evidence="2">
    <location>
        <begin position="360"/>
        <end position="431"/>
    </location>
</feature>
<evidence type="ECO:0000313" key="3">
    <source>
        <dbReference type="EMBL" id="GBP64243.1"/>
    </source>
</evidence>
<feature type="region of interest" description="Disordered" evidence="1">
    <location>
        <begin position="183"/>
        <end position="214"/>
    </location>
</feature>
<protein>
    <submittedName>
        <fullName evidence="3">Nucleic-acid-binding protein from transposon X-element</fullName>
    </submittedName>
</protein>
<name>A0A4C1XM84_EUMVA</name>
<accession>A0A4C1XM84</accession>
<comment type="caution">
    <text evidence="3">The sequence shown here is derived from an EMBL/GenBank/DDBJ whole genome shotgun (WGS) entry which is preliminary data.</text>
</comment>
<dbReference type="SMART" id="SM00596">
    <property type="entry name" value="PRE_C2HC"/>
    <property type="match status" value="1"/>
</dbReference>
<dbReference type="OrthoDB" id="8123886at2759"/>
<keyword evidence="4" id="KW-1185">Reference proteome</keyword>
<reference evidence="3 4" key="1">
    <citation type="journal article" date="2019" name="Commun. Biol.">
        <title>The bagworm genome reveals a unique fibroin gene that provides high tensile strength.</title>
        <authorList>
            <person name="Kono N."/>
            <person name="Nakamura H."/>
            <person name="Ohtoshi R."/>
            <person name="Tomita M."/>
            <person name="Numata K."/>
            <person name="Arakawa K."/>
        </authorList>
    </citation>
    <scope>NUCLEOTIDE SEQUENCE [LARGE SCALE GENOMIC DNA]</scope>
</reference>
<dbReference type="PANTHER" id="PTHR33273:SF2">
    <property type="entry name" value="ENDONUCLEASE_EXONUCLEASE_PHOSPHATASE DOMAIN-CONTAINING PROTEIN"/>
    <property type="match status" value="1"/>
</dbReference>
<dbReference type="PANTHER" id="PTHR33273">
    <property type="entry name" value="DOMAIN-CONTAINING PROTEIN, PUTATIVE-RELATED"/>
    <property type="match status" value="1"/>
</dbReference>
<organism evidence="3 4">
    <name type="scientific">Eumeta variegata</name>
    <name type="common">Bagworm moth</name>
    <name type="synonym">Eumeta japonica</name>
    <dbReference type="NCBI Taxonomy" id="151549"/>
    <lineage>
        <taxon>Eukaryota</taxon>
        <taxon>Metazoa</taxon>
        <taxon>Ecdysozoa</taxon>
        <taxon>Arthropoda</taxon>
        <taxon>Hexapoda</taxon>
        <taxon>Insecta</taxon>
        <taxon>Pterygota</taxon>
        <taxon>Neoptera</taxon>
        <taxon>Endopterygota</taxon>
        <taxon>Lepidoptera</taxon>
        <taxon>Glossata</taxon>
        <taxon>Ditrysia</taxon>
        <taxon>Tineoidea</taxon>
        <taxon>Psychidae</taxon>
        <taxon>Oiketicinae</taxon>
        <taxon>Eumeta</taxon>
    </lineage>
</organism>
<sequence>MSALTRLDVSSEQEFLKASPSLPCCTTHSLMTYLDRRLASNSRYSLKILRFIIGIGVTLDKNLHFRDNIERVRKIAIYYGARLGTMLGRKSKLSRSNKRTIYKMCIRTVRTYASPIFAHADPKALYRLQVIQNIFVETPQMHIVLALVLGQHQRVAVDLLLPLAAIGAHYSLTLGIRSDTDSDSDPGWSDVSDDHSNFTPVQRRKTSRAKPEPASFLAQATDGSTYFRISLKKANNVPNSNVTIPAKSTKSFYDAPESWRKLFQPSAASQGVAPTAAKNTNKSDEADGHHCPHPCAAWPEATTRVHIEQGSGLKLQTKTVADFRNLQNLGTQHYAFHTYSLKEEWEIRVVLKGVPRKIQIEEVKEDLHSQNFPVQSVRRILNRSREPLDLVLISGTAEANDKTTKAAFFKIKSVCSLSGIRAEQPRKRALTGQCHNCQSNGHSSKHCFNRERCDKCLSNHCTALCTRNEDTDGPPACVLCNFEKFGATFKY</sequence>
<dbReference type="Pfam" id="PF07530">
    <property type="entry name" value="PRE_C2HC"/>
    <property type="match status" value="1"/>
</dbReference>
<evidence type="ECO:0000259" key="2">
    <source>
        <dbReference type="SMART" id="SM00596"/>
    </source>
</evidence>